<evidence type="ECO:0000256" key="8">
    <source>
        <dbReference type="ARBA" id="ARBA00023016"/>
    </source>
</evidence>
<reference evidence="16" key="1">
    <citation type="journal article" date="2019" name="Int. J. Syst. Evol. Microbiol.">
        <title>The Global Catalogue of Microorganisms (GCM) 10K type strain sequencing project: providing services to taxonomists for standard genome sequencing and annotation.</title>
        <authorList>
            <consortium name="The Broad Institute Genomics Platform"/>
            <consortium name="The Broad Institute Genome Sequencing Center for Infectious Disease"/>
            <person name="Wu L."/>
            <person name="Ma J."/>
        </authorList>
    </citation>
    <scope>NUCLEOTIDE SEQUENCE [LARGE SCALE GENOMIC DNA]</scope>
    <source>
        <strain evidence="16">JCM 17593</strain>
    </source>
</reference>
<evidence type="ECO:0000256" key="1">
    <source>
        <dbReference type="ARBA" id="ARBA00022723"/>
    </source>
</evidence>
<keyword evidence="5" id="KW-0378">Hydrolase</keyword>
<comment type="function">
    <text evidence="11">Plays a role in repairing double-strand DNA breaks, probably involving stabilizing or processing branched DNA or blocked replication forks.</text>
</comment>
<comment type="function">
    <text evidence="13">DNA-dependent ATPase involved in processing of recombination intermediates, plays a role in repairing DNA breaks. Stimulates the branch migration of RecA-mediated strand transfer reactions, allowing the 3' invading strand to extend heteroduplex DNA faster. Binds ssDNA in the presence of ADP but not other nucleotides, has ATPase activity that is stimulated by ssDNA and various branched DNA structures, but inhibited by SSB. Does not have RecA's homology-searching function.</text>
</comment>
<feature type="short sequence motif" description="RadA KNRFG motif" evidence="11">
    <location>
        <begin position="253"/>
        <end position="257"/>
    </location>
</feature>
<dbReference type="Pfam" id="PF18073">
    <property type="entry name" value="Zn_ribbon_LapB"/>
    <property type="match status" value="1"/>
</dbReference>
<keyword evidence="3 11" id="KW-0227">DNA damage</keyword>
<dbReference type="PRINTS" id="PR01874">
    <property type="entry name" value="DNAREPAIRADA"/>
</dbReference>
<comment type="caution">
    <text evidence="15">The sequence shown here is derived from an EMBL/GenBank/DDBJ whole genome shotgun (WGS) entry which is preliminary data.</text>
</comment>
<dbReference type="CDD" id="cd01121">
    <property type="entry name" value="RadA_SMS_N"/>
    <property type="match status" value="1"/>
</dbReference>
<keyword evidence="10 11" id="KW-0234">DNA repair</keyword>
<dbReference type="NCBIfam" id="TIGR00416">
    <property type="entry name" value="sms"/>
    <property type="match status" value="1"/>
</dbReference>
<comment type="domain">
    <text evidence="11">The middle region has homology to RecA with ATPase motifs including the RadA KNRFG motif, while the C-terminus is homologous to Lon protease.</text>
</comment>
<dbReference type="PANTHER" id="PTHR32472:SF10">
    <property type="entry name" value="DNA REPAIR PROTEIN RADA-LIKE PROTEIN"/>
    <property type="match status" value="1"/>
</dbReference>
<dbReference type="Pfam" id="PF13481">
    <property type="entry name" value="AAA_25"/>
    <property type="match status" value="1"/>
</dbReference>
<dbReference type="InterPro" id="IPR014721">
    <property type="entry name" value="Ribsml_uS5_D2-typ_fold_subgr"/>
</dbReference>
<dbReference type="InterPro" id="IPR004504">
    <property type="entry name" value="DNA_repair_RadA"/>
</dbReference>
<feature type="region of interest" description="Lon-protease-like" evidence="11">
    <location>
        <begin position="353"/>
        <end position="447"/>
    </location>
</feature>
<dbReference type="InterPro" id="IPR020568">
    <property type="entry name" value="Ribosomal_Su5_D2-typ_SF"/>
</dbReference>
<dbReference type="InterPro" id="IPR027417">
    <property type="entry name" value="P-loop_NTPase"/>
</dbReference>
<evidence type="ECO:0000313" key="15">
    <source>
        <dbReference type="EMBL" id="GAA4191003.1"/>
    </source>
</evidence>
<dbReference type="Pfam" id="PF13541">
    <property type="entry name" value="ChlI"/>
    <property type="match status" value="1"/>
</dbReference>
<keyword evidence="9 11" id="KW-0238">DNA-binding</keyword>
<evidence type="ECO:0000313" key="16">
    <source>
        <dbReference type="Proteomes" id="UP001500213"/>
    </source>
</evidence>
<name>A0ABP8AUW0_9MICO</name>
<dbReference type="RefSeq" id="WP_344776640.1">
    <property type="nucleotide sequence ID" value="NZ_BAABBX010000015.1"/>
</dbReference>
<dbReference type="Proteomes" id="UP001500213">
    <property type="component" value="Unassembled WGS sequence"/>
</dbReference>
<sequence>MPKTATTFACTECGWSTSKWVGRCAECGEWNTVVEAATPSGVLRAVNPVAIGGARRARPIVEIEADAASHWPSGIVEFDRVLGGGIVPGAAILLSGEPGVGKSTLLLEVASKAAAAYDRVLYVSAEESASQVRLRAERTGALHGNLYLAAETELGAIIGQIDAVAPGLVIVDSVQTVSSENVTGLAGGPAQVREVAVTLIRVAKERNIPILIVGHVTKEGNVAGPRLLEHLVDVVCQFEGDRQTPLRFVRALKNRFGPTDEVGCFEMTGDGIAEVPDPSGLFLSRSVIPVSGTCVTIAMEGRRPLPVEVQALVVPTEASNPRRITSGVDPARVAMLVAVLDRRAGLEVLRKSDVYVSTVGGVRVTEPAADLAIALAIASATSGGTVANETAAFGEISLAGDIRPAPSAKQRASEAGRLGFTTLIDSDALHVSFAIPKAVTAAPSQRG</sequence>
<organism evidence="15 16">
    <name type="scientific">Gryllotalpicola kribbensis</name>
    <dbReference type="NCBI Taxonomy" id="993084"/>
    <lineage>
        <taxon>Bacteria</taxon>
        <taxon>Bacillati</taxon>
        <taxon>Actinomycetota</taxon>
        <taxon>Actinomycetes</taxon>
        <taxon>Micrococcales</taxon>
        <taxon>Microbacteriaceae</taxon>
        <taxon>Gryllotalpicola</taxon>
    </lineage>
</organism>
<gene>
    <name evidence="11 15" type="primary">radA</name>
    <name evidence="15" type="ORF">GCM10022288_21180</name>
</gene>
<dbReference type="Gene3D" id="3.30.230.10">
    <property type="match status" value="1"/>
</dbReference>
<keyword evidence="7 11" id="KW-0067">ATP-binding</keyword>
<evidence type="ECO:0000256" key="9">
    <source>
        <dbReference type="ARBA" id="ARBA00023125"/>
    </source>
</evidence>
<dbReference type="EMBL" id="BAABBX010000015">
    <property type="protein sequence ID" value="GAA4191003.1"/>
    <property type="molecule type" value="Genomic_DNA"/>
</dbReference>
<keyword evidence="16" id="KW-1185">Reference proteome</keyword>
<dbReference type="Gene3D" id="3.40.50.300">
    <property type="entry name" value="P-loop containing nucleotide triphosphate hydrolases"/>
    <property type="match status" value="1"/>
</dbReference>
<keyword evidence="6 13" id="KW-0862">Zinc</keyword>
<accession>A0ABP8AUW0</accession>
<evidence type="ECO:0000256" key="7">
    <source>
        <dbReference type="ARBA" id="ARBA00022840"/>
    </source>
</evidence>
<evidence type="ECO:0000256" key="6">
    <source>
        <dbReference type="ARBA" id="ARBA00022833"/>
    </source>
</evidence>
<comment type="similarity">
    <text evidence="11 13">Belongs to the RecA family. RadA subfamily.</text>
</comment>
<protein>
    <recommendedName>
        <fullName evidence="11 12">DNA repair protein RadA</fullName>
    </recommendedName>
</protein>
<evidence type="ECO:0000256" key="11">
    <source>
        <dbReference type="HAMAP-Rule" id="MF_01498"/>
    </source>
</evidence>
<dbReference type="SUPFAM" id="SSF52540">
    <property type="entry name" value="P-loop containing nucleoside triphosphate hydrolases"/>
    <property type="match status" value="1"/>
</dbReference>
<keyword evidence="2 11" id="KW-0547">Nucleotide-binding</keyword>
<evidence type="ECO:0000259" key="14">
    <source>
        <dbReference type="PROSITE" id="PS50162"/>
    </source>
</evidence>
<dbReference type="InterPro" id="IPR041166">
    <property type="entry name" value="Rubredoxin_2"/>
</dbReference>
<evidence type="ECO:0000256" key="10">
    <source>
        <dbReference type="ARBA" id="ARBA00023204"/>
    </source>
</evidence>
<evidence type="ECO:0000256" key="4">
    <source>
        <dbReference type="ARBA" id="ARBA00022771"/>
    </source>
</evidence>
<dbReference type="PROSITE" id="PS50162">
    <property type="entry name" value="RECA_2"/>
    <property type="match status" value="1"/>
</dbReference>
<feature type="domain" description="RecA family profile 1" evidence="14">
    <location>
        <begin position="67"/>
        <end position="216"/>
    </location>
</feature>
<feature type="binding site" evidence="11">
    <location>
        <begin position="96"/>
        <end position="103"/>
    </location>
    <ligand>
        <name>ATP</name>
        <dbReference type="ChEBI" id="CHEBI:30616"/>
    </ligand>
</feature>
<dbReference type="PANTHER" id="PTHR32472">
    <property type="entry name" value="DNA REPAIR PROTEIN RADA"/>
    <property type="match status" value="1"/>
</dbReference>
<dbReference type="HAMAP" id="MF_01498">
    <property type="entry name" value="RadA_bact"/>
    <property type="match status" value="1"/>
</dbReference>
<evidence type="ECO:0000256" key="3">
    <source>
        <dbReference type="ARBA" id="ARBA00022763"/>
    </source>
</evidence>
<keyword evidence="1 11" id="KW-0479">Metal-binding</keyword>
<evidence type="ECO:0000256" key="5">
    <source>
        <dbReference type="ARBA" id="ARBA00022801"/>
    </source>
</evidence>
<proteinExistence type="inferred from homology"/>
<keyword evidence="4 13" id="KW-0863">Zinc-finger</keyword>
<dbReference type="InterPro" id="IPR020588">
    <property type="entry name" value="RecA_ATP-bd"/>
</dbReference>
<dbReference type="SUPFAM" id="SSF54211">
    <property type="entry name" value="Ribosomal protein S5 domain 2-like"/>
    <property type="match status" value="1"/>
</dbReference>
<evidence type="ECO:0000256" key="12">
    <source>
        <dbReference type="NCBIfam" id="TIGR00416"/>
    </source>
</evidence>
<dbReference type="SMART" id="SM00382">
    <property type="entry name" value="AAA"/>
    <property type="match status" value="1"/>
</dbReference>
<evidence type="ECO:0000256" key="13">
    <source>
        <dbReference type="RuleBase" id="RU003555"/>
    </source>
</evidence>
<dbReference type="InterPro" id="IPR003593">
    <property type="entry name" value="AAA+_ATPase"/>
</dbReference>
<evidence type="ECO:0000256" key="2">
    <source>
        <dbReference type="ARBA" id="ARBA00022741"/>
    </source>
</evidence>
<keyword evidence="8 11" id="KW-0346">Stress response</keyword>